<dbReference type="Pfam" id="PF01928">
    <property type="entry name" value="CYTH"/>
    <property type="match status" value="1"/>
</dbReference>
<evidence type="ECO:0000313" key="4">
    <source>
        <dbReference type="Proteomes" id="UP000441455"/>
    </source>
</evidence>
<evidence type="ECO:0000313" key="3">
    <source>
        <dbReference type="EMBL" id="MSS82987.1"/>
    </source>
</evidence>
<dbReference type="OrthoDB" id="3034217at2"/>
<dbReference type="PROSITE" id="PS51707">
    <property type="entry name" value="CYTH"/>
    <property type="match status" value="1"/>
</dbReference>
<dbReference type="PANTHER" id="PTHR39569">
    <property type="entry name" value="INORGANIC TRIPHOSPHATASE"/>
    <property type="match status" value="1"/>
</dbReference>
<reference evidence="3 4" key="1">
    <citation type="submission" date="2019-08" db="EMBL/GenBank/DDBJ databases">
        <title>In-depth cultivation of the pig gut microbiome towards novel bacterial diversity and tailored functional studies.</title>
        <authorList>
            <person name="Wylensek D."/>
            <person name="Hitch T.C.A."/>
            <person name="Clavel T."/>
        </authorList>
    </citation>
    <scope>NUCLEOTIDE SEQUENCE [LARGE SCALE GENOMIC DNA]</scope>
    <source>
        <strain evidence="3 4">WCA-389-WT-5B</strain>
    </source>
</reference>
<dbReference type="GO" id="GO:0046872">
    <property type="term" value="F:metal ion binding"/>
    <property type="evidence" value="ECO:0007669"/>
    <property type="project" value="TreeGrafter"/>
</dbReference>
<dbReference type="InterPro" id="IPR033469">
    <property type="entry name" value="CYTH-like_dom_sf"/>
</dbReference>
<name>A0A6N7VMT2_ACIFE</name>
<gene>
    <name evidence="3" type="ORF">FX155_10345</name>
</gene>
<dbReference type="InterPro" id="IPR023577">
    <property type="entry name" value="CYTH_domain"/>
</dbReference>
<sequence length="501" mass="57052">MAQGQEKEIKLLSTKAGRRKFFQLPLVKEKIIPGSRHTLDLWNQYLDTRDRKLTRSGMAYRIRRTNGKAFEATVKSQGKTVNGFSSREEYTVPLTKPEPVLQGFAPQLDQKLQTLLQEDELLPLCTVEFTRKTALIQLSAVTVVEAALDQGTLTAGDKKAPIEELELEIKRGQERDLLRFTAALAQAIPLWPEERSKFKRGLDLTGWKGNPPKDGKAPGWNQETEPSEVWRTLVQQALGRGLDLLVPGENREFESRELLTVLQQCAGLWNLGQGFLSRTSWKKGRDLLDGLLGVLEPVDYLETSDRQREKPFPEELLSLEPAWQWLEDRWVAAAQHCADCCAREAAAALWQLLYLATLAKKDGENPTLEKFLQVRWNRWQQEQQFLEDAGSPDPWERKGQLEDLAGLLTLERGLGEKRLVKRGEAYWEKWWKYCRSYARTGALAEGAEGARDRELTLSLAALCGQEGIRTEKRRDKADAAGKAFFREVARHPEWSCLAKEK</sequence>
<feature type="domain" description="CYTH" evidence="2">
    <location>
        <begin position="4"/>
        <end position="208"/>
    </location>
</feature>
<dbReference type="PANTHER" id="PTHR39569:SF1">
    <property type="entry name" value="INORGANIC TRIPHOSPHATASE"/>
    <property type="match status" value="1"/>
</dbReference>
<dbReference type="AlphaFoldDB" id="A0A6N7VMT2"/>
<dbReference type="GO" id="GO:0050355">
    <property type="term" value="F:inorganic triphosphate phosphatase activity"/>
    <property type="evidence" value="ECO:0007669"/>
    <property type="project" value="InterPro"/>
</dbReference>
<feature type="region of interest" description="Disordered" evidence="1">
    <location>
        <begin position="202"/>
        <end position="223"/>
    </location>
</feature>
<dbReference type="SMART" id="SM01118">
    <property type="entry name" value="CYTH"/>
    <property type="match status" value="1"/>
</dbReference>
<comment type="caution">
    <text evidence="3">The sequence shown here is derived from an EMBL/GenBank/DDBJ whole genome shotgun (WGS) entry which is preliminary data.</text>
</comment>
<dbReference type="EMBL" id="VULN01000018">
    <property type="protein sequence ID" value="MSS82987.1"/>
    <property type="molecule type" value="Genomic_DNA"/>
</dbReference>
<accession>A0A6N7VMT2</accession>
<dbReference type="SUPFAM" id="SSF55154">
    <property type="entry name" value="CYTH-like phosphatases"/>
    <property type="match status" value="1"/>
</dbReference>
<protein>
    <submittedName>
        <fullName evidence="3">CYTH domain-containing protein</fullName>
    </submittedName>
</protein>
<organism evidence="3 4">
    <name type="scientific">Acidaminococcus fermentans</name>
    <dbReference type="NCBI Taxonomy" id="905"/>
    <lineage>
        <taxon>Bacteria</taxon>
        <taxon>Bacillati</taxon>
        <taxon>Bacillota</taxon>
        <taxon>Negativicutes</taxon>
        <taxon>Acidaminococcales</taxon>
        <taxon>Acidaminococcaceae</taxon>
        <taxon>Acidaminococcus</taxon>
    </lineage>
</organism>
<evidence type="ECO:0000256" key="1">
    <source>
        <dbReference type="SAM" id="MobiDB-lite"/>
    </source>
</evidence>
<dbReference type="RefSeq" id="WP_022488233.1">
    <property type="nucleotide sequence ID" value="NZ_VULN01000018.1"/>
</dbReference>
<dbReference type="Proteomes" id="UP000441455">
    <property type="component" value="Unassembled WGS sequence"/>
</dbReference>
<dbReference type="Gene3D" id="2.40.320.10">
    <property type="entry name" value="Hypothetical Protein Pfu-838710-001"/>
    <property type="match status" value="1"/>
</dbReference>
<dbReference type="InterPro" id="IPR039013">
    <property type="entry name" value="YgiF"/>
</dbReference>
<evidence type="ECO:0000259" key="2">
    <source>
        <dbReference type="PROSITE" id="PS51707"/>
    </source>
</evidence>
<dbReference type="CDD" id="cd07756">
    <property type="entry name" value="CYTH-like_Pase_CHAD"/>
    <property type="match status" value="1"/>
</dbReference>
<proteinExistence type="predicted"/>